<gene>
    <name evidence="1" type="ORF">RPERSI_LOCUS17994</name>
</gene>
<sequence length="48" mass="5622">MDNNVFDKTIVVKSEKRVSFDILILTKIAYQESRDTLNKTTKKDSLFQ</sequence>
<keyword evidence="2" id="KW-1185">Reference proteome</keyword>
<evidence type="ECO:0000313" key="2">
    <source>
        <dbReference type="Proteomes" id="UP000789920"/>
    </source>
</evidence>
<comment type="caution">
    <text evidence="1">The sequence shown here is derived from an EMBL/GenBank/DDBJ whole genome shotgun (WGS) entry which is preliminary data.</text>
</comment>
<organism evidence="1 2">
    <name type="scientific">Racocetra persica</name>
    <dbReference type="NCBI Taxonomy" id="160502"/>
    <lineage>
        <taxon>Eukaryota</taxon>
        <taxon>Fungi</taxon>
        <taxon>Fungi incertae sedis</taxon>
        <taxon>Mucoromycota</taxon>
        <taxon>Glomeromycotina</taxon>
        <taxon>Glomeromycetes</taxon>
        <taxon>Diversisporales</taxon>
        <taxon>Gigasporaceae</taxon>
        <taxon>Racocetra</taxon>
    </lineage>
</organism>
<feature type="non-terminal residue" evidence="1">
    <location>
        <position position="48"/>
    </location>
</feature>
<proteinExistence type="predicted"/>
<protein>
    <submittedName>
        <fullName evidence="1">35288_t:CDS:1</fullName>
    </submittedName>
</protein>
<name>A0ACA9R9X3_9GLOM</name>
<evidence type="ECO:0000313" key="1">
    <source>
        <dbReference type="EMBL" id="CAG8783843.1"/>
    </source>
</evidence>
<reference evidence="1" key="1">
    <citation type="submission" date="2021-06" db="EMBL/GenBank/DDBJ databases">
        <authorList>
            <person name="Kallberg Y."/>
            <person name="Tangrot J."/>
            <person name="Rosling A."/>
        </authorList>
    </citation>
    <scope>NUCLEOTIDE SEQUENCE</scope>
    <source>
        <strain evidence="1">MA461A</strain>
    </source>
</reference>
<accession>A0ACA9R9X3</accession>
<dbReference type="EMBL" id="CAJVQC010046930">
    <property type="protein sequence ID" value="CAG8783843.1"/>
    <property type="molecule type" value="Genomic_DNA"/>
</dbReference>
<dbReference type="Proteomes" id="UP000789920">
    <property type="component" value="Unassembled WGS sequence"/>
</dbReference>